<sequence length="203" mass="22263">MHRIVRLLALGGRRPSLPSLSPPGGQVELPLPQAAGAQASVSDPYPQAAIEGQLRLWCILGLHTIISSTRPIAQNISVPARGNSSRFLLFLWPNRNATDQSSVRAAGFNMREDVGARQSAERDEDFIGVVLTQPWLCYLSIALHKIDHLAHAENKFTPSNGTTQCTPQSVGLQQQSQHHQMSLGIRKRQLLTNDQSVPPLSRN</sequence>
<accession>A0A7C8I5V0</accession>
<organism evidence="1 2">
    <name type="scientific">Massariosphaeria phaeospora</name>
    <dbReference type="NCBI Taxonomy" id="100035"/>
    <lineage>
        <taxon>Eukaryota</taxon>
        <taxon>Fungi</taxon>
        <taxon>Dikarya</taxon>
        <taxon>Ascomycota</taxon>
        <taxon>Pezizomycotina</taxon>
        <taxon>Dothideomycetes</taxon>
        <taxon>Pleosporomycetidae</taxon>
        <taxon>Pleosporales</taxon>
        <taxon>Pleosporales incertae sedis</taxon>
        <taxon>Massariosphaeria</taxon>
    </lineage>
</organism>
<gene>
    <name evidence="1" type="ORF">BDV95DRAFT_43727</name>
</gene>
<evidence type="ECO:0000313" key="2">
    <source>
        <dbReference type="Proteomes" id="UP000481861"/>
    </source>
</evidence>
<protein>
    <submittedName>
        <fullName evidence="1">Uncharacterized protein</fullName>
    </submittedName>
</protein>
<dbReference type="Proteomes" id="UP000481861">
    <property type="component" value="Unassembled WGS sequence"/>
</dbReference>
<evidence type="ECO:0000313" key="1">
    <source>
        <dbReference type="EMBL" id="KAF2871577.1"/>
    </source>
</evidence>
<dbReference type="EMBL" id="JAADJZ010000011">
    <property type="protein sequence ID" value="KAF2871577.1"/>
    <property type="molecule type" value="Genomic_DNA"/>
</dbReference>
<proteinExistence type="predicted"/>
<reference evidence="1 2" key="1">
    <citation type="submission" date="2020-01" db="EMBL/GenBank/DDBJ databases">
        <authorList>
            <consortium name="DOE Joint Genome Institute"/>
            <person name="Haridas S."/>
            <person name="Albert R."/>
            <person name="Binder M."/>
            <person name="Bloem J."/>
            <person name="Labutti K."/>
            <person name="Salamov A."/>
            <person name="Andreopoulos B."/>
            <person name="Baker S.E."/>
            <person name="Barry K."/>
            <person name="Bills G."/>
            <person name="Bluhm B.H."/>
            <person name="Cannon C."/>
            <person name="Castanera R."/>
            <person name="Culley D.E."/>
            <person name="Daum C."/>
            <person name="Ezra D."/>
            <person name="Gonzalez J.B."/>
            <person name="Henrissat B."/>
            <person name="Kuo A."/>
            <person name="Liang C."/>
            <person name="Lipzen A."/>
            <person name="Lutzoni F."/>
            <person name="Magnuson J."/>
            <person name="Mondo S."/>
            <person name="Nolan M."/>
            <person name="Ohm R."/>
            <person name="Pangilinan J."/>
            <person name="Park H.-J.H."/>
            <person name="Ramirez L."/>
            <person name="Alfaro M."/>
            <person name="Sun H."/>
            <person name="Tritt A."/>
            <person name="Yoshinaga Y."/>
            <person name="Zwiers L.-H.L."/>
            <person name="Turgeon B.G."/>
            <person name="Goodwin S.B."/>
            <person name="Spatafora J.W."/>
            <person name="Crous P.W."/>
            <person name="Grigoriev I.V."/>
        </authorList>
    </citation>
    <scope>NUCLEOTIDE SEQUENCE [LARGE SCALE GENOMIC DNA]</scope>
    <source>
        <strain evidence="1 2">CBS 611.86</strain>
    </source>
</reference>
<dbReference type="AlphaFoldDB" id="A0A7C8I5V0"/>
<name>A0A7C8I5V0_9PLEO</name>
<comment type="caution">
    <text evidence="1">The sequence shown here is derived from an EMBL/GenBank/DDBJ whole genome shotgun (WGS) entry which is preliminary data.</text>
</comment>
<keyword evidence="2" id="KW-1185">Reference proteome</keyword>